<accession>A0ABX7E3U4</accession>
<dbReference type="NCBIfam" id="TIGR01662">
    <property type="entry name" value="HAD-SF-IIIA"/>
    <property type="match status" value="1"/>
</dbReference>
<dbReference type="InterPro" id="IPR023214">
    <property type="entry name" value="HAD_sf"/>
</dbReference>
<dbReference type="NCBIfam" id="NF005264">
    <property type="entry name" value="PRK06769.1"/>
    <property type="match status" value="1"/>
</dbReference>
<dbReference type="InterPro" id="IPR004446">
    <property type="entry name" value="Heptose_bisP_phosphatase"/>
</dbReference>
<keyword evidence="1" id="KW-0378">Hydrolase</keyword>
<name>A0ABX7E3U4_9BACI</name>
<protein>
    <submittedName>
        <fullName evidence="1">HAD-IIIA family hydrolase</fullName>
    </submittedName>
</protein>
<evidence type="ECO:0000313" key="2">
    <source>
        <dbReference type="Proteomes" id="UP000595691"/>
    </source>
</evidence>
<proteinExistence type="predicted"/>
<dbReference type="Pfam" id="PF13242">
    <property type="entry name" value="Hydrolase_like"/>
    <property type="match status" value="1"/>
</dbReference>
<organism evidence="1 2">
    <name type="scientific">Heyndrickxia vini</name>
    <dbReference type="NCBI Taxonomy" id="1476025"/>
    <lineage>
        <taxon>Bacteria</taxon>
        <taxon>Bacillati</taxon>
        <taxon>Bacillota</taxon>
        <taxon>Bacilli</taxon>
        <taxon>Bacillales</taxon>
        <taxon>Bacillaceae</taxon>
        <taxon>Heyndrickxia</taxon>
    </lineage>
</organism>
<dbReference type="InterPro" id="IPR036412">
    <property type="entry name" value="HAD-like_sf"/>
</dbReference>
<reference evidence="1 2" key="1">
    <citation type="submission" date="2020-11" db="EMBL/GenBank/DDBJ databases">
        <title>Taxonomic evaluation of the Bacillus sporothermodurans group of bacteria based on whole genome sequences.</title>
        <authorList>
            <person name="Fiedler G."/>
            <person name="Herbstmann A.-D."/>
            <person name="Doll E."/>
            <person name="Wenning M."/>
            <person name="Brinks E."/>
            <person name="Kabisch J."/>
            <person name="Breitenwieser F."/>
            <person name="Lappann M."/>
            <person name="Boehnlein C."/>
            <person name="Franz C."/>
        </authorList>
    </citation>
    <scope>NUCLEOTIDE SEQUENCE [LARGE SCALE GENOMIC DNA]</scope>
    <source>
        <strain evidence="1 2">JCM 19841</strain>
    </source>
</reference>
<dbReference type="PANTHER" id="PTHR42891:SF1">
    <property type="entry name" value="D-GLYCERO-BETA-D-MANNO-HEPTOSE-1,7-BISPHOSPHATE 7-PHOSPHATASE"/>
    <property type="match status" value="1"/>
</dbReference>
<dbReference type="PANTHER" id="PTHR42891">
    <property type="entry name" value="D-GLYCERO-BETA-D-MANNO-HEPTOSE-1,7-BISPHOSPHATE 7-PHOSPHATASE"/>
    <property type="match status" value="1"/>
</dbReference>
<dbReference type="GO" id="GO:0016787">
    <property type="term" value="F:hydrolase activity"/>
    <property type="evidence" value="ECO:0007669"/>
    <property type="project" value="UniProtKB-KW"/>
</dbReference>
<gene>
    <name evidence="1" type="ORF">I5776_02955</name>
</gene>
<dbReference type="EMBL" id="CP065425">
    <property type="protein sequence ID" value="QQZ09949.1"/>
    <property type="molecule type" value="Genomic_DNA"/>
</dbReference>
<dbReference type="Proteomes" id="UP000595691">
    <property type="component" value="Chromosome"/>
</dbReference>
<dbReference type="SUPFAM" id="SSF56784">
    <property type="entry name" value="HAD-like"/>
    <property type="match status" value="1"/>
</dbReference>
<evidence type="ECO:0000313" key="1">
    <source>
        <dbReference type="EMBL" id="QQZ09949.1"/>
    </source>
</evidence>
<sequence>MGLPKAIFIDRDGTIGGTDKVVLPGEFQLFPNVEESLSKLRNLNTLIFSFTNQPSISRGEAISEDFENELIGFGFDKMYLCPHQHNEGCQCRKPSTGMLTQAAKDNNLNLKECVVIGDRWTDMLAAQEVGCIKILVKTGAGEEAFNKYKNQEYYGKYAEVFPEFFAEDFQEAVDWIIAELLFSSNDESKRDSNRDL</sequence>
<keyword evidence="2" id="KW-1185">Reference proteome</keyword>
<dbReference type="Gene3D" id="3.40.50.1000">
    <property type="entry name" value="HAD superfamily/HAD-like"/>
    <property type="match status" value="1"/>
</dbReference>
<dbReference type="InterPro" id="IPR006549">
    <property type="entry name" value="HAD-SF_hydro_IIIA"/>
</dbReference>